<dbReference type="EC" id="2.7.13.3" evidence="2"/>
<evidence type="ECO:0000256" key="4">
    <source>
        <dbReference type="ARBA" id="ARBA00022679"/>
    </source>
</evidence>
<dbReference type="SUPFAM" id="SSF47384">
    <property type="entry name" value="Homodimeric domain of signal transducing histidine kinase"/>
    <property type="match status" value="1"/>
</dbReference>
<dbReference type="Pfam" id="PF13492">
    <property type="entry name" value="GAF_3"/>
    <property type="match status" value="1"/>
</dbReference>
<dbReference type="SUPFAM" id="SSF55781">
    <property type="entry name" value="GAF domain-like"/>
    <property type="match status" value="2"/>
</dbReference>
<dbReference type="FunFam" id="1.10.287.130:FF:000001">
    <property type="entry name" value="Two-component sensor histidine kinase"/>
    <property type="match status" value="1"/>
</dbReference>
<dbReference type="SUPFAM" id="SSF55874">
    <property type="entry name" value="ATPase domain of HSP90 chaperone/DNA topoisomerase II/histidine kinase"/>
    <property type="match status" value="1"/>
</dbReference>
<keyword evidence="5" id="KW-0418">Kinase</keyword>
<dbReference type="InterPro" id="IPR003661">
    <property type="entry name" value="HisK_dim/P_dom"/>
</dbReference>
<feature type="non-terminal residue" evidence="10">
    <location>
        <position position="1"/>
    </location>
</feature>
<evidence type="ECO:0000313" key="10">
    <source>
        <dbReference type="EMBL" id="PIZ44311.1"/>
    </source>
</evidence>
<dbReference type="Gene3D" id="3.30.565.10">
    <property type="entry name" value="Histidine kinase-like ATPase, C-terminal domain"/>
    <property type="match status" value="1"/>
</dbReference>
<evidence type="ECO:0000313" key="11">
    <source>
        <dbReference type="Proteomes" id="UP000228920"/>
    </source>
</evidence>
<feature type="domain" description="Histidine kinase" evidence="9">
    <location>
        <begin position="425"/>
        <end position="658"/>
    </location>
</feature>
<protein>
    <recommendedName>
        <fullName evidence="2">histidine kinase</fullName>
        <ecNumber evidence="2">2.7.13.3</ecNumber>
    </recommendedName>
</protein>
<dbReference type="InterPro" id="IPR003018">
    <property type="entry name" value="GAF"/>
</dbReference>
<dbReference type="FunFam" id="3.30.565.10:FF:000006">
    <property type="entry name" value="Sensor histidine kinase WalK"/>
    <property type="match status" value="1"/>
</dbReference>
<keyword evidence="8" id="KW-1133">Transmembrane helix</keyword>
<dbReference type="PANTHER" id="PTHR43047:SF72">
    <property type="entry name" value="OSMOSENSING HISTIDINE PROTEIN KINASE SLN1"/>
    <property type="match status" value="1"/>
</dbReference>
<dbReference type="PROSITE" id="PS50109">
    <property type="entry name" value="HIS_KIN"/>
    <property type="match status" value="1"/>
</dbReference>
<proteinExistence type="predicted"/>
<dbReference type="SMART" id="SM00388">
    <property type="entry name" value="HisKA"/>
    <property type="match status" value="1"/>
</dbReference>
<dbReference type="InterPro" id="IPR003594">
    <property type="entry name" value="HATPase_dom"/>
</dbReference>
<sequence length="658" mass="74280">LVSQNPSFPIITAALVFIVLTYPFVDKLLRNITDSFLFQREYNRQELLKQLGRSITESIDLEDLKTKIRDTLRQAMRVEKIEFQLDTQRHDHVWNEIVANHELIVYDELKRKLEGIKDSPERRRLESVGEQMSDQHVAVVMPVLASEGVIGTITLGEKVGGDAFTSTDLEALETLVFQAGVAIENAQLFTETKKFNKKLQAEISAATKDLQERNRRLTVLRQLDNIILNTLDVTEMAQKIVDLVSWEMGFGGALMVLYEEEAGNAYLRAVAMSSSPLFKRALEVLPRKLTDYRIAYGLDPSNVLYQAISQRKPIATTSFRDIYVPPLNNALADAIQKLTKSEHMVVYPLSVKGQILGATIFTLPCPYKDLSLNDTELIQSFMDESGIAIENARLYDQLEDRNKELKYKNVQLQALDRMKDELVSVASHELRTPMTSIKSYLWMALHKEKNNLNPKLTMYLDRAYQSSDRMINLVNDMLSASRLEGKRVELQLKADDVVQIVKRVVDDLRVRAKEQGLKITFHGGKNIPPALIDTERITEVIYNLVGNSIKYTPTGNIDVFIAKNEYRSLDDLSTNNAKGYVWVSVKDTGQGIAKEDLPRLFKKFSKLEQGSFVKTAETGGTGLGLYITKGFVELHGGAIWVDSDIDKGSTFTFSVPVA</sequence>
<reference evidence="11" key="1">
    <citation type="submission" date="2017-09" db="EMBL/GenBank/DDBJ databases">
        <title>Depth-based differentiation of microbial function through sediment-hosted aquifers and enrichment of novel symbionts in the deep terrestrial subsurface.</title>
        <authorList>
            <person name="Probst A.J."/>
            <person name="Ladd B."/>
            <person name="Jarett J.K."/>
            <person name="Geller-Mcgrath D.E."/>
            <person name="Sieber C.M.K."/>
            <person name="Emerson J.B."/>
            <person name="Anantharaman K."/>
            <person name="Thomas B.C."/>
            <person name="Malmstrom R."/>
            <person name="Stieglmeier M."/>
            <person name="Klingl A."/>
            <person name="Woyke T."/>
            <person name="Ryan C.M."/>
            <person name="Banfield J.F."/>
        </authorList>
    </citation>
    <scope>NUCLEOTIDE SEQUENCE [LARGE SCALE GENOMIC DNA]</scope>
</reference>
<name>A0A2M7TEV8_UNCKA</name>
<dbReference type="EMBL" id="PFNL01000184">
    <property type="protein sequence ID" value="PIZ44311.1"/>
    <property type="molecule type" value="Genomic_DNA"/>
</dbReference>
<keyword evidence="4" id="KW-0808">Transferase</keyword>
<gene>
    <name evidence="10" type="ORF">COY32_06665</name>
</gene>
<dbReference type="Pfam" id="PF02518">
    <property type="entry name" value="HATPase_c"/>
    <property type="match status" value="1"/>
</dbReference>
<evidence type="ECO:0000259" key="9">
    <source>
        <dbReference type="PROSITE" id="PS50109"/>
    </source>
</evidence>
<evidence type="ECO:0000256" key="3">
    <source>
        <dbReference type="ARBA" id="ARBA00022553"/>
    </source>
</evidence>
<dbReference type="SMART" id="SM00065">
    <property type="entry name" value="GAF"/>
    <property type="match status" value="2"/>
</dbReference>
<evidence type="ECO:0000256" key="2">
    <source>
        <dbReference type="ARBA" id="ARBA00012438"/>
    </source>
</evidence>
<keyword evidence="8" id="KW-0812">Transmembrane</keyword>
<organism evidence="10 11">
    <name type="scientific">candidate division WWE3 bacterium CG_4_10_14_0_2_um_filter_41_14</name>
    <dbReference type="NCBI Taxonomy" id="1975072"/>
    <lineage>
        <taxon>Bacteria</taxon>
        <taxon>Katanobacteria</taxon>
    </lineage>
</organism>
<keyword evidence="3" id="KW-0597">Phosphoprotein</keyword>
<dbReference type="PANTHER" id="PTHR43047">
    <property type="entry name" value="TWO-COMPONENT HISTIDINE PROTEIN KINASE"/>
    <property type="match status" value="1"/>
</dbReference>
<accession>A0A2M7TEV8</accession>
<dbReference type="Pfam" id="PF00512">
    <property type="entry name" value="HisKA"/>
    <property type="match status" value="1"/>
</dbReference>
<dbReference type="GO" id="GO:0009927">
    <property type="term" value="F:histidine phosphotransfer kinase activity"/>
    <property type="evidence" value="ECO:0007669"/>
    <property type="project" value="TreeGrafter"/>
</dbReference>
<evidence type="ECO:0000256" key="7">
    <source>
        <dbReference type="ARBA" id="ARBA00023136"/>
    </source>
</evidence>
<evidence type="ECO:0000256" key="8">
    <source>
        <dbReference type="SAM" id="Phobius"/>
    </source>
</evidence>
<dbReference type="SMART" id="SM00387">
    <property type="entry name" value="HATPase_c"/>
    <property type="match status" value="1"/>
</dbReference>
<dbReference type="Gene3D" id="1.10.287.130">
    <property type="match status" value="1"/>
</dbReference>
<dbReference type="AlphaFoldDB" id="A0A2M7TEV8"/>
<comment type="caution">
    <text evidence="10">The sequence shown here is derived from an EMBL/GenBank/DDBJ whole genome shotgun (WGS) entry which is preliminary data.</text>
</comment>
<feature type="transmembrane region" description="Helical" evidence="8">
    <location>
        <begin position="6"/>
        <end position="25"/>
    </location>
</feature>
<keyword evidence="6" id="KW-0902">Two-component regulatory system</keyword>
<dbReference type="Gene3D" id="3.30.450.40">
    <property type="match status" value="2"/>
</dbReference>
<dbReference type="CDD" id="cd00082">
    <property type="entry name" value="HisKA"/>
    <property type="match status" value="1"/>
</dbReference>
<keyword evidence="7 8" id="KW-0472">Membrane</keyword>
<dbReference type="GO" id="GO:0000155">
    <property type="term" value="F:phosphorelay sensor kinase activity"/>
    <property type="evidence" value="ECO:0007669"/>
    <property type="project" value="InterPro"/>
</dbReference>
<evidence type="ECO:0000256" key="5">
    <source>
        <dbReference type="ARBA" id="ARBA00022777"/>
    </source>
</evidence>
<evidence type="ECO:0000256" key="1">
    <source>
        <dbReference type="ARBA" id="ARBA00000085"/>
    </source>
</evidence>
<evidence type="ECO:0000256" key="6">
    <source>
        <dbReference type="ARBA" id="ARBA00023012"/>
    </source>
</evidence>
<dbReference type="InterPro" id="IPR005467">
    <property type="entry name" value="His_kinase_dom"/>
</dbReference>
<comment type="catalytic activity">
    <reaction evidence="1">
        <text>ATP + protein L-histidine = ADP + protein N-phospho-L-histidine.</text>
        <dbReference type="EC" id="2.7.13.3"/>
    </reaction>
</comment>
<dbReference type="PRINTS" id="PR00344">
    <property type="entry name" value="BCTRLSENSOR"/>
</dbReference>
<dbReference type="InterPro" id="IPR036890">
    <property type="entry name" value="HATPase_C_sf"/>
</dbReference>
<dbReference type="InterPro" id="IPR036097">
    <property type="entry name" value="HisK_dim/P_sf"/>
</dbReference>
<dbReference type="GO" id="GO:0005886">
    <property type="term" value="C:plasma membrane"/>
    <property type="evidence" value="ECO:0007669"/>
    <property type="project" value="TreeGrafter"/>
</dbReference>
<dbReference type="InterPro" id="IPR004358">
    <property type="entry name" value="Sig_transdc_His_kin-like_C"/>
</dbReference>
<dbReference type="InterPro" id="IPR029016">
    <property type="entry name" value="GAF-like_dom_sf"/>
</dbReference>
<dbReference type="Proteomes" id="UP000228920">
    <property type="component" value="Unassembled WGS sequence"/>
</dbReference>